<dbReference type="InterPro" id="IPR008030">
    <property type="entry name" value="NmrA-like"/>
</dbReference>
<keyword evidence="5" id="KW-1185">Reference proteome</keyword>
<dbReference type="InterPro" id="IPR051164">
    <property type="entry name" value="NmrA-like_oxidored"/>
</dbReference>
<evidence type="ECO:0000313" key="5">
    <source>
        <dbReference type="Proteomes" id="UP001212498"/>
    </source>
</evidence>
<name>A0ABT4T6Y0_9ACTN</name>
<organism evidence="4 5">
    <name type="scientific">Nonomuraea ferruginea</name>
    <dbReference type="NCBI Taxonomy" id="46174"/>
    <lineage>
        <taxon>Bacteria</taxon>
        <taxon>Bacillati</taxon>
        <taxon>Actinomycetota</taxon>
        <taxon>Actinomycetes</taxon>
        <taxon>Streptosporangiales</taxon>
        <taxon>Streptosporangiaceae</taxon>
        <taxon>Nonomuraea</taxon>
    </lineage>
</organism>
<evidence type="ECO:0000259" key="3">
    <source>
        <dbReference type="Pfam" id="PF05368"/>
    </source>
</evidence>
<dbReference type="Proteomes" id="UP001212498">
    <property type="component" value="Unassembled WGS sequence"/>
</dbReference>
<evidence type="ECO:0000256" key="1">
    <source>
        <dbReference type="ARBA" id="ARBA00006328"/>
    </source>
</evidence>
<evidence type="ECO:0000256" key="2">
    <source>
        <dbReference type="ARBA" id="ARBA00022857"/>
    </source>
</evidence>
<comment type="similarity">
    <text evidence="1">Belongs to the NmrA-type oxidoreductase family.</text>
</comment>
<feature type="domain" description="NmrA-like" evidence="3">
    <location>
        <begin position="4"/>
        <end position="230"/>
    </location>
</feature>
<dbReference type="SUPFAM" id="SSF51735">
    <property type="entry name" value="NAD(P)-binding Rossmann-fold domains"/>
    <property type="match status" value="1"/>
</dbReference>
<evidence type="ECO:0000313" key="4">
    <source>
        <dbReference type="EMBL" id="MDA0645179.1"/>
    </source>
</evidence>
<dbReference type="Gene3D" id="3.40.50.720">
    <property type="entry name" value="NAD(P)-binding Rossmann-like Domain"/>
    <property type="match status" value="1"/>
</dbReference>
<dbReference type="InterPro" id="IPR036291">
    <property type="entry name" value="NAD(P)-bd_dom_sf"/>
</dbReference>
<dbReference type="RefSeq" id="WP_271278919.1">
    <property type="nucleotide sequence ID" value="NZ_BAABFD010000002.1"/>
</dbReference>
<proteinExistence type="inferred from homology"/>
<dbReference type="PANTHER" id="PTHR42748:SF7">
    <property type="entry name" value="NMRA LIKE REDOX SENSOR 1-RELATED"/>
    <property type="match status" value="1"/>
</dbReference>
<sequence>MRFLVFGAAGAQGGAVARRLAESGYEVRGLTRTGKVPEGVTPFRGDLGDAGRVKAAFTGVTHASMVLPLVFEAETVAAFTRNVIEGARAAGVRRLVFNTGNRLPDGETGVAAFDTRRAAVRALRESGLPVVVLRPALYLENLLAPGVLGSPLPESHPGVGVLGAPLPENHPGDGVLRYPLPADLPVAWLGHAGLGALTVAALTGDGLAESVVDAGGPAAVTGPELAAAFGLRYEEQDVAVFEAGLARAVGAATAAEVAATYRWIASAAPAALFGPGPSLGVTLMTPAAWAAAL</sequence>
<comment type="caution">
    <text evidence="4">The sequence shown here is derived from an EMBL/GenBank/DDBJ whole genome shotgun (WGS) entry which is preliminary data.</text>
</comment>
<reference evidence="4 5" key="1">
    <citation type="submission" date="2022-11" db="EMBL/GenBank/DDBJ databases">
        <title>Nonomuraea corallina sp. nov., a new species of the genus Nonomuraea isolated from sea side sediment in Thai sea.</title>
        <authorList>
            <person name="Ngamcharungchit C."/>
            <person name="Matsumoto A."/>
            <person name="Suriyachadkun C."/>
            <person name="Panbangred W."/>
            <person name="Inahashi Y."/>
            <person name="Intra B."/>
        </authorList>
    </citation>
    <scope>NUCLEOTIDE SEQUENCE [LARGE SCALE GENOMIC DNA]</scope>
    <source>
        <strain evidence="4 5">DSM 43553</strain>
    </source>
</reference>
<dbReference type="PANTHER" id="PTHR42748">
    <property type="entry name" value="NITROGEN METABOLITE REPRESSION PROTEIN NMRA FAMILY MEMBER"/>
    <property type="match status" value="1"/>
</dbReference>
<keyword evidence="2" id="KW-0521">NADP</keyword>
<protein>
    <submittedName>
        <fullName evidence="4">NmrA family NAD(P)-binding protein</fullName>
    </submittedName>
</protein>
<accession>A0ABT4T6Y0</accession>
<gene>
    <name evidence="4" type="ORF">OUY24_31515</name>
</gene>
<dbReference type="EMBL" id="JAPNUD010000126">
    <property type="protein sequence ID" value="MDA0645179.1"/>
    <property type="molecule type" value="Genomic_DNA"/>
</dbReference>
<dbReference type="Pfam" id="PF05368">
    <property type="entry name" value="NmrA"/>
    <property type="match status" value="1"/>
</dbReference>